<evidence type="ECO:0000256" key="2">
    <source>
        <dbReference type="SAM" id="SignalP"/>
    </source>
</evidence>
<dbReference type="GO" id="GO:0004190">
    <property type="term" value="F:aspartic-type endopeptidase activity"/>
    <property type="evidence" value="ECO:0007669"/>
    <property type="project" value="InterPro"/>
</dbReference>
<sequence length="195" mass="20214">MKQHIALTLSIFGTSLLPAAAFAQEFEGCFLLDEKNRVIELDSLCPGQNFSLPGLEGEGVLPPPPGTPSVGLNSGGLLVPIKYRLGGIPVVDVTFNNSQTFEMLVDTGASGTVITDAVAKALGIETVGTAQIDTASGKDVEFPLGIVDSIDVGGASIQNVTVGIASALDLGLLGQDLLGQYDVTIRDGLLEFQTR</sequence>
<dbReference type="PROSITE" id="PS50175">
    <property type="entry name" value="ASP_PROT_RETROV"/>
    <property type="match status" value="1"/>
</dbReference>
<evidence type="ECO:0000259" key="3">
    <source>
        <dbReference type="PROSITE" id="PS50175"/>
    </source>
</evidence>
<evidence type="ECO:0000313" key="4">
    <source>
        <dbReference type="EMBL" id="MBE9041150.1"/>
    </source>
</evidence>
<dbReference type="InterPro" id="IPR001995">
    <property type="entry name" value="Peptidase_A2_cat"/>
</dbReference>
<keyword evidence="4" id="KW-0645">Protease</keyword>
<dbReference type="CDD" id="cd05483">
    <property type="entry name" value="retropepsin_like_bacteria"/>
    <property type="match status" value="1"/>
</dbReference>
<gene>
    <name evidence="4" type="ORF">IQ235_10210</name>
</gene>
<proteinExistence type="predicted"/>
<dbReference type="AlphaFoldDB" id="A0A928W0P9"/>
<feature type="signal peptide" evidence="2">
    <location>
        <begin position="1"/>
        <end position="23"/>
    </location>
</feature>
<accession>A0A928W0P9</accession>
<dbReference type="Gene3D" id="2.40.70.10">
    <property type="entry name" value="Acid Proteases"/>
    <property type="match status" value="1"/>
</dbReference>
<keyword evidence="1" id="KW-0378">Hydrolase</keyword>
<keyword evidence="5" id="KW-1185">Reference proteome</keyword>
<name>A0A928W0P9_9CYAN</name>
<dbReference type="Proteomes" id="UP000621799">
    <property type="component" value="Unassembled WGS sequence"/>
</dbReference>
<comment type="caution">
    <text evidence="4">The sequence shown here is derived from an EMBL/GenBank/DDBJ whole genome shotgun (WGS) entry which is preliminary data.</text>
</comment>
<dbReference type="Pfam" id="PF13975">
    <property type="entry name" value="gag-asp_proteas"/>
    <property type="match status" value="1"/>
</dbReference>
<dbReference type="EMBL" id="JADEXN010000157">
    <property type="protein sequence ID" value="MBE9041150.1"/>
    <property type="molecule type" value="Genomic_DNA"/>
</dbReference>
<evidence type="ECO:0000313" key="5">
    <source>
        <dbReference type="Proteomes" id="UP000621799"/>
    </source>
</evidence>
<reference evidence="4" key="1">
    <citation type="submission" date="2020-10" db="EMBL/GenBank/DDBJ databases">
        <authorList>
            <person name="Castelo-Branco R."/>
            <person name="Eusebio N."/>
            <person name="Adriana R."/>
            <person name="Vieira A."/>
            <person name="Brugerolle De Fraissinette N."/>
            <person name="Rezende De Castro R."/>
            <person name="Schneider M.P."/>
            <person name="Vasconcelos V."/>
            <person name="Leao P.N."/>
        </authorList>
    </citation>
    <scope>NUCLEOTIDE SEQUENCE</scope>
    <source>
        <strain evidence="4">LEGE 11467</strain>
    </source>
</reference>
<feature type="chain" id="PRO_5037043895" evidence="2">
    <location>
        <begin position="24"/>
        <end position="195"/>
    </location>
</feature>
<dbReference type="GO" id="GO:0006508">
    <property type="term" value="P:proteolysis"/>
    <property type="evidence" value="ECO:0007669"/>
    <property type="project" value="UniProtKB-KW"/>
</dbReference>
<dbReference type="SUPFAM" id="SSF50630">
    <property type="entry name" value="Acid proteases"/>
    <property type="match status" value="1"/>
</dbReference>
<organism evidence="4 5">
    <name type="scientific">Zarconia navalis LEGE 11467</name>
    <dbReference type="NCBI Taxonomy" id="1828826"/>
    <lineage>
        <taxon>Bacteria</taxon>
        <taxon>Bacillati</taxon>
        <taxon>Cyanobacteriota</taxon>
        <taxon>Cyanophyceae</taxon>
        <taxon>Oscillatoriophycideae</taxon>
        <taxon>Oscillatoriales</taxon>
        <taxon>Oscillatoriales incertae sedis</taxon>
        <taxon>Zarconia</taxon>
        <taxon>Zarconia navalis</taxon>
    </lineage>
</organism>
<keyword evidence="2" id="KW-0732">Signal</keyword>
<protein>
    <submittedName>
        <fullName evidence="4">Retroviral-like aspartic protease family protein</fullName>
    </submittedName>
</protein>
<dbReference type="InterPro" id="IPR034122">
    <property type="entry name" value="Retropepsin-like_bacterial"/>
</dbReference>
<evidence type="ECO:0000256" key="1">
    <source>
        <dbReference type="ARBA" id="ARBA00022801"/>
    </source>
</evidence>
<dbReference type="InterPro" id="IPR021109">
    <property type="entry name" value="Peptidase_aspartic_dom_sf"/>
</dbReference>
<feature type="domain" description="Peptidase A2" evidence="3">
    <location>
        <begin position="101"/>
        <end position="116"/>
    </location>
</feature>